<protein>
    <submittedName>
        <fullName evidence="1">Uncharacterized protein</fullName>
    </submittedName>
</protein>
<evidence type="ECO:0000313" key="1">
    <source>
        <dbReference type="EMBL" id="CAH2225421.1"/>
    </source>
</evidence>
<dbReference type="EMBL" id="OW240912">
    <property type="protein sequence ID" value="CAH2225421.1"/>
    <property type="molecule type" value="Genomic_DNA"/>
</dbReference>
<feature type="non-terminal residue" evidence="1">
    <location>
        <position position="1"/>
    </location>
</feature>
<accession>A0AAD1R8C6</accession>
<dbReference type="AlphaFoldDB" id="A0AAD1R8C6"/>
<name>A0AAD1R8C6_PELCU</name>
<keyword evidence="2" id="KW-1185">Reference proteome</keyword>
<organism evidence="1 2">
    <name type="scientific">Pelobates cultripes</name>
    <name type="common">Western spadefoot toad</name>
    <dbReference type="NCBI Taxonomy" id="61616"/>
    <lineage>
        <taxon>Eukaryota</taxon>
        <taxon>Metazoa</taxon>
        <taxon>Chordata</taxon>
        <taxon>Craniata</taxon>
        <taxon>Vertebrata</taxon>
        <taxon>Euteleostomi</taxon>
        <taxon>Amphibia</taxon>
        <taxon>Batrachia</taxon>
        <taxon>Anura</taxon>
        <taxon>Pelobatoidea</taxon>
        <taxon>Pelobatidae</taxon>
        <taxon>Pelobates</taxon>
    </lineage>
</organism>
<dbReference type="Proteomes" id="UP001295444">
    <property type="component" value="Chromosome 01"/>
</dbReference>
<gene>
    <name evidence="1" type="ORF">PECUL_23A003143</name>
</gene>
<evidence type="ECO:0000313" key="2">
    <source>
        <dbReference type="Proteomes" id="UP001295444"/>
    </source>
</evidence>
<reference evidence="1" key="1">
    <citation type="submission" date="2022-03" db="EMBL/GenBank/DDBJ databases">
        <authorList>
            <person name="Alioto T."/>
            <person name="Alioto T."/>
            <person name="Gomez Garrido J."/>
        </authorList>
    </citation>
    <scope>NUCLEOTIDE SEQUENCE</scope>
</reference>
<proteinExistence type="predicted"/>
<feature type="non-terminal residue" evidence="1">
    <location>
        <position position="59"/>
    </location>
</feature>
<sequence length="59" mass="6684">VKGYLAGEIDRSAREVKAEIQAIGIRTEALESRLEDVVEAHNDTTTDTYDVKRKPQRIQ</sequence>